<dbReference type="Proteomes" id="UP000790709">
    <property type="component" value="Unassembled WGS sequence"/>
</dbReference>
<evidence type="ECO:0000313" key="2">
    <source>
        <dbReference type="Proteomes" id="UP000790709"/>
    </source>
</evidence>
<name>A0ACB8B0X1_9AGAM</name>
<dbReference type="EMBL" id="MU266656">
    <property type="protein sequence ID" value="KAH7919476.1"/>
    <property type="molecule type" value="Genomic_DNA"/>
</dbReference>
<gene>
    <name evidence="1" type="ORF">BV22DRAFT_1022939</name>
</gene>
<keyword evidence="2" id="KW-1185">Reference proteome</keyword>
<protein>
    <submittedName>
        <fullName evidence="1">Uncharacterized protein</fullName>
    </submittedName>
</protein>
<evidence type="ECO:0000313" key="1">
    <source>
        <dbReference type="EMBL" id="KAH7919476.1"/>
    </source>
</evidence>
<accession>A0ACB8B0X1</accession>
<comment type="caution">
    <text evidence="1">The sequence shown here is derived from an EMBL/GenBank/DDBJ whole genome shotgun (WGS) entry which is preliminary data.</text>
</comment>
<proteinExistence type="predicted"/>
<reference evidence="1" key="1">
    <citation type="journal article" date="2021" name="New Phytol.">
        <title>Evolutionary innovations through gain and loss of genes in the ectomycorrhizal Boletales.</title>
        <authorList>
            <person name="Wu G."/>
            <person name="Miyauchi S."/>
            <person name="Morin E."/>
            <person name="Kuo A."/>
            <person name="Drula E."/>
            <person name="Varga T."/>
            <person name="Kohler A."/>
            <person name="Feng B."/>
            <person name="Cao Y."/>
            <person name="Lipzen A."/>
            <person name="Daum C."/>
            <person name="Hundley H."/>
            <person name="Pangilinan J."/>
            <person name="Johnson J."/>
            <person name="Barry K."/>
            <person name="LaButti K."/>
            <person name="Ng V."/>
            <person name="Ahrendt S."/>
            <person name="Min B."/>
            <person name="Choi I.G."/>
            <person name="Park H."/>
            <person name="Plett J.M."/>
            <person name="Magnuson J."/>
            <person name="Spatafora J.W."/>
            <person name="Nagy L.G."/>
            <person name="Henrissat B."/>
            <person name="Grigoriev I.V."/>
            <person name="Yang Z.L."/>
            <person name="Xu J."/>
            <person name="Martin F.M."/>
        </authorList>
    </citation>
    <scope>NUCLEOTIDE SEQUENCE</scope>
    <source>
        <strain evidence="1">KUC20120723A-06</strain>
    </source>
</reference>
<organism evidence="1 2">
    <name type="scientific">Leucogyrophana mollusca</name>
    <dbReference type="NCBI Taxonomy" id="85980"/>
    <lineage>
        <taxon>Eukaryota</taxon>
        <taxon>Fungi</taxon>
        <taxon>Dikarya</taxon>
        <taxon>Basidiomycota</taxon>
        <taxon>Agaricomycotina</taxon>
        <taxon>Agaricomycetes</taxon>
        <taxon>Agaricomycetidae</taxon>
        <taxon>Boletales</taxon>
        <taxon>Boletales incertae sedis</taxon>
        <taxon>Leucogyrophana</taxon>
    </lineage>
</organism>
<sequence length="412" mass="46173">MPEETIIFCGDGNDAVSPQDFLRYFIRSMIAAACNSDASRAANFEYYLRTGSVADRWFQGLPASMKTLWPDLEAAFNRRWEPQVVVEKTQQELEEELSNYKLESKDLGKVIKVGGLDTHTHVAWAANVLRLAKDAGIAGGSNLIWIVRNNLPPVLKDLEAVKHATWADFAKAVTEAPIEKIREGVEKERVRAEEIALVKSRLQAIEKQQHATKQPVANYDDLTAQMQRLNLNNNRTQPPPARTAPARNQGFEPAANPAAMQGGGRGNIRYLKQPQQPPARRNELTIEEKRAMIARTTILTHHDDTPAGRNAYTTQMQDWTTTHGDIRVNENTPYPLRPGTAIVCSSECFRCGGHGHQSRECRVPEESRLPQRESAWRAICYTMLGPMNRGQAEQVMVVFAEYEDEQGNGEGL</sequence>